<dbReference type="PANTHER" id="PTHR35218:SF9">
    <property type="entry name" value="ENDONUCLEASE_EXONUCLEASE_PHOSPHATASE DOMAIN-CONTAINING PROTEIN"/>
    <property type="match status" value="1"/>
</dbReference>
<accession>A0AAN9FFE1</accession>
<gene>
    <name evidence="1" type="ORF">RIF29_15782</name>
</gene>
<organism evidence="1 2">
    <name type="scientific">Crotalaria pallida</name>
    <name type="common">Smooth rattlebox</name>
    <name type="synonym">Crotalaria striata</name>
    <dbReference type="NCBI Taxonomy" id="3830"/>
    <lineage>
        <taxon>Eukaryota</taxon>
        <taxon>Viridiplantae</taxon>
        <taxon>Streptophyta</taxon>
        <taxon>Embryophyta</taxon>
        <taxon>Tracheophyta</taxon>
        <taxon>Spermatophyta</taxon>
        <taxon>Magnoliopsida</taxon>
        <taxon>eudicotyledons</taxon>
        <taxon>Gunneridae</taxon>
        <taxon>Pentapetalae</taxon>
        <taxon>rosids</taxon>
        <taxon>fabids</taxon>
        <taxon>Fabales</taxon>
        <taxon>Fabaceae</taxon>
        <taxon>Papilionoideae</taxon>
        <taxon>50 kb inversion clade</taxon>
        <taxon>genistoids sensu lato</taxon>
        <taxon>core genistoids</taxon>
        <taxon>Crotalarieae</taxon>
        <taxon>Crotalaria</taxon>
    </lineage>
</organism>
<dbReference type="PANTHER" id="PTHR35218">
    <property type="entry name" value="RNASE H DOMAIN-CONTAINING PROTEIN"/>
    <property type="match status" value="1"/>
</dbReference>
<protein>
    <recommendedName>
        <fullName evidence="3">Endonuclease/exonuclease/phosphatase</fullName>
    </recommendedName>
</protein>
<sequence>MLLFLNRQGLLYSPAENMKILCWNNRGLGNPRVVQALILLIRMNIPSLVFLSETKLFAREVLLLKRFGFSNGVAVDCSDHRGGGLALFWKDPVDVALLSYFTGHVDIRVTHLSSPISDHAPILMQFEYAQQRRRLKGNKDCFFFETMWVGVEQCESIVANSWNSFGADGSLNAVAGKLHLTGLKLADWIKRELPNIPKELKRLQYEQDTVDTLTNMSAEDYQKRKSNPPIVPGVLDVVGAKV</sequence>
<dbReference type="SUPFAM" id="SSF56219">
    <property type="entry name" value="DNase I-like"/>
    <property type="match status" value="1"/>
</dbReference>
<dbReference type="EMBL" id="JAYWIO010000003">
    <property type="protein sequence ID" value="KAK7274685.1"/>
    <property type="molecule type" value="Genomic_DNA"/>
</dbReference>
<name>A0AAN9FFE1_CROPI</name>
<comment type="caution">
    <text evidence="1">The sequence shown here is derived from an EMBL/GenBank/DDBJ whole genome shotgun (WGS) entry which is preliminary data.</text>
</comment>
<dbReference type="Gene3D" id="3.60.10.10">
    <property type="entry name" value="Endonuclease/exonuclease/phosphatase"/>
    <property type="match status" value="1"/>
</dbReference>
<dbReference type="Proteomes" id="UP001372338">
    <property type="component" value="Unassembled WGS sequence"/>
</dbReference>
<dbReference type="AlphaFoldDB" id="A0AAN9FFE1"/>
<proteinExistence type="predicted"/>
<keyword evidence="2" id="KW-1185">Reference proteome</keyword>
<evidence type="ECO:0000313" key="1">
    <source>
        <dbReference type="EMBL" id="KAK7274685.1"/>
    </source>
</evidence>
<evidence type="ECO:0008006" key="3">
    <source>
        <dbReference type="Google" id="ProtNLM"/>
    </source>
</evidence>
<evidence type="ECO:0000313" key="2">
    <source>
        <dbReference type="Proteomes" id="UP001372338"/>
    </source>
</evidence>
<dbReference type="InterPro" id="IPR036691">
    <property type="entry name" value="Endo/exonu/phosph_ase_sf"/>
</dbReference>
<reference evidence="1 2" key="1">
    <citation type="submission" date="2024-01" db="EMBL/GenBank/DDBJ databases">
        <title>The genomes of 5 underutilized Papilionoideae crops provide insights into root nodulation and disease resistanc.</title>
        <authorList>
            <person name="Yuan L."/>
        </authorList>
    </citation>
    <scope>NUCLEOTIDE SEQUENCE [LARGE SCALE GENOMIC DNA]</scope>
    <source>
        <strain evidence="1">ZHUSHIDOU_FW_LH</strain>
        <tissue evidence="1">Leaf</tissue>
    </source>
</reference>